<dbReference type="HOGENOM" id="CLU_1992255_0_0_1"/>
<feature type="compositionally biased region" description="Pro residues" evidence="1">
    <location>
        <begin position="59"/>
        <end position="68"/>
    </location>
</feature>
<dbReference type="Proteomes" id="UP000027195">
    <property type="component" value="Unassembled WGS sequence"/>
</dbReference>
<dbReference type="AlphaFoldDB" id="A0A067LXV3"/>
<reference evidence="3" key="1">
    <citation type="journal article" date="2014" name="Proc. Natl. Acad. Sci. U.S.A.">
        <title>Extensive sampling of basidiomycete genomes demonstrates inadequacy of the white-rot/brown-rot paradigm for wood decay fungi.</title>
        <authorList>
            <person name="Riley R."/>
            <person name="Salamov A.A."/>
            <person name="Brown D.W."/>
            <person name="Nagy L.G."/>
            <person name="Floudas D."/>
            <person name="Held B.W."/>
            <person name="Levasseur A."/>
            <person name="Lombard V."/>
            <person name="Morin E."/>
            <person name="Otillar R."/>
            <person name="Lindquist E.A."/>
            <person name="Sun H."/>
            <person name="LaButti K.M."/>
            <person name="Schmutz J."/>
            <person name="Jabbour D."/>
            <person name="Luo H."/>
            <person name="Baker S.E."/>
            <person name="Pisabarro A.G."/>
            <person name="Walton J.D."/>
            <person name="Blanchette R.A."/>
            <person name="Henrissat B."/>
            <person name="Martin F."/>
            <person name="Cullen D."/>
            <person name="Hibbett D.S."/>
            <person name="Grigoriev I.V."/>
        </authorList>
    </citation>
    <scope>NUCLEOTIDE SEQUENCE [LARGE SCALE GENOMIC DNA]</scope>
    <source>
        <strain evidence="3">FD-172 SS1</strain>
    </source>
</reference>
<dbReference type="InParanoid" id="A0A067LXV3"/>
<feature type="region of interest" description="Disordered" evidence="1">
    <location>
        <begin position="1"/>
        <end position="70"/>
    </location>
</feature>
<proteinExistence type="predicted"/>
<keyword evidence="3" id="KW-1185">Reference proteome</keyword>
<evidence type="ECO:0000313" key="2">
    <source>
        <dbReference type="EMBL" id="KDQ07185.1"/>
    </source>
</evidence>
<organism evidence="2 3">
    <name type="scientific">Botryobasidium botryosum (strain FD-172 SS1)</name>
    <dbReference type="NCBI Taxonomy" id="930990"/>
    <lineage>
        <taxon>Eukaryota</taxon>
        <taxon>Fungi</taxon>
        <taxon>Dikarya</taxon>
        <taxon>Basidiomycota</taxon>
        <taxon>Agaricomycotina</taxon>
        <taxon>Agaricomycetes</taxon>
        <taxon>Cantharellales</taxon>
        <taxon>Botryobasidiaceae</taxon>
        <taxon>Botryobasidium</taxon>
    </lineage>
</organism>
<sequence>MPSCAMLFSRRKATPQPPPVPEKYKEASLRSKTSSFSSTSTGSVQKTGTVISPFSTPANTPPQTPDLYPPGIGGVGGYGWGKIIPKGNNFSIATLGNHNQRTDTTKRLAELRKLMKAEPDGGIDF</sequence>
<evidence type="ECO:0000256" key="1">
    <source>
        <dbReference type="SAM" id="MobiDB-lite"/>
    </source>
</evidence>
<evidence type="ECO:0000313" key="3">
    <source>
        <dbReference type="Proteomes" id="UP000027195"/>
    </source>
</evidence>
<feature type="compositionally biased region" description="Polar residues" evidence="1">
    <location>
        <begin position="44"/>
        <end position="58"/>
    </location>
</feature>
<gene>
    <name evidence="2" type="ORF">BOTBODRAFT_39015</name>
</gene>
<accession>A0A067LXV3</accession>
<name>A0A067LXV3_BOTB1</name>
<feature type="compositionally biased region" description="Low complexity" evidence="1">
    <location>
        <begin position="30"/>
        <end position="43"/>
    </location>
</feature>
<dbReference type="EMBL" id="KL198113">
    <property type="protein sequence ID" value="KDQ07185.1"/>
    <property type="molecule type" value="Genomic_DNA"/>
</dbReference>
<protein>
    <submittedName>
        <fullName evidence="2">Uncharacterized protein</fullName>
    </submittedName>
</protein>